<feature type="compositionally biased region" description="Polar residues" evidence="1">
    <location>
        <begin position="101"/>
        <end position="110"/>
    </location>
</feature>
<proteinExistence type="predicted"/>
<dbReference type="InterPro" id="IPR003477">
    <property type="entry name" value="PemK-like"/>
</dbReference>
<feature type="compositionally biased region" description="Polar residues" evidence="1">
    <location>
        <begin position="65"/>
        <end position="88"/>
    </location>
</feature>
<gene>
    <name evidence="2" type="ORF">GCM10022261_28890</name>
</gene>
<comment type="caution">
    <text evidence="2">The sequence shown here is derived from an EMBL/GenBank/DDBJ whole genome shotgun (WGS) entry which is preliminary data.</text>
</comment>
<dbReference type="EMBL" id="BAABAZ010000012">
    <property type="protein sequence ID" value="GAA4285358.1"/>
    <property type="molecule type" value="Genomic_DNA"/>
</dbReference>
<evidence type="ECO:0000256" key="1">
    <source>
        <dbReference type="SAM" id="MobiDB-lite"/>
    </source>
</evidence>
<accession>A0ABP8ENQ1</accession>
<keyword evidence="3" id="KW-1185">Reference proteome</keyword>
<dbReference type="Proteomes" id="UP001501586">
    <property type="component" value="Unassembled WGS sequence"/>
</dbReference>
<protein>
    <recommendedName>
        <fullName evidence="4">PemK-like, MazF-like toxin of type II toxin-antitoxin system</fullName>
    </recommendedName>
</protein>
<evidence type="ECO:0000313" key="2">
    <source>
        <dbReference type="EMBL" id="GAA4285358.1"/>
    </source>
</evidence>
<evidence type="ECO:0000313" key="3">
    <source>
        <dbReference type="Proteomes" id="UP001501586"/>
    </source>
</evidence>
<name>A0ABP8ENQ1_9MICO</name>
<reference evidence="3" key="1">
    <citation type="journal article" date="2019" name="Int. J. Syst. Evol. Microbiol.">
        <title>The Global Catalogue of Microorganisms (GCM) 10K type strain sequencing project: providing services to taxonomists for standard genome sequencing and annotation.</title>
        <authorList>
            <consortium name="The Broad Institute Genomics Platform"/>
            <consortium name="The Broad Institute Genome Sequencing Center for Infectious Disease"/>
            <person name="Wu L."/>
            <person name="Ma J."/>
        </authorList>
    </citation>
    <scope>NUCLEOTIDE SEQUENCE [LARGE SCALE GENOMIC DNA]</scope>
    <source>
        <strain evidence="3">JCM 17458</strain>
    </source>
</reference>
<feature type="region of interest" description="Disordered" evidence="1">
    <location>
        <begin position="64"/>
        <end position="162"/>
    </location>
</feature>
<sequence length="288" mass="31855">MTRPLDCTVPEASPARDDQADGPAPNCRLELMVLKRFAQQAMRAGARRAAGFVTRKLADPEARSAVTSLLTGQQPTRTLSKQPVSQAESRGGRPGRRQSSKNQPSKQSEQARPPAERPAAAAPIGADPRGGEFTPARQASRTRPRQNFPRRPSGGYPGDYVGRVRPVYSPDLDGEPDPGEIVWGWVPFEEDHKRGKDRPVLIIGRDDRWLLALMLTSKDNVPGAVGEVWEDEHARYINIGAGDWDSQRRPSEVRLDRVVRISDDAVRREGSVMPMELFSRIVSEVRPG</sequence>
<dbReference type="SUPFAM" id="SSF50118">
    <property type="entry name" value="Cell growth inhibitor/plasmid maintenance toxic component"/>
    <property type="match status" value="1"/>
</dbReference>
<feature type="region of interest" description="Disordered" evidence="1">
    <location>
        <begin position="1"/>
        <end position="25"/>
    </location>
</feature>
<organism evidence="2 3">
    <name type="scientific">Brevibacterium daeguense</name>
    <dbReference type="NCBI Taxonomy" id="909936"/>
    <lineage>
        <taxon>Bacteria</taxon>
        <taxon>Bacillati</taxon>
        <taxon>Actinomycetota</taxon>
        <taxon>Actinomycetes</taxon>
        <taxon>Micrococcales</taxon>
        <taxon>Brevibacteriaceae</taxon>
        <taxon>Brevibacterium</taxon>
    </lineage>
</organism>
<feature type="compositionally biased region" description="Low complexity" evidence="1">
    <location>
        <begin position="111"/>
        <end position="127"/>
    </location>
</feature>
<dbReference type="Pfam" id="PF02452">
    <property type="entry name" value="PemK_toxin"/>
    <property type="match status" value="1"/>
</dbReference>
<evidence type="ECO:0008006" key="4">
    <source>
        <dbReference type="Google" id="ProtNLM"/>
    </source>
</evidence>